<organism evidence="5 6">
    <name type="scientific">Zhongshania borealis</name>
    <dbReference type="NCBI Taxonomy" id="889488"/>
    <lineage>
        <taxon>Bacteria</taxon>
        <taxon>Pseudomonadati</taxon>
        <taxon>Pseudomonadota</taxon>
        <taxon>Gammaproteobacteria</taxon>
        <taxon>Cellvibrionales</taxon>
        <taxon>Spongiibacteraceae</taxon>
        <taxon>Zhongshania</taxon>
    </lineage>
</organism>
<sequence length="300" mass="32446">MITDELELTSTKVILRAACDVYPNAGELPVIECITPKCRAVIALQGAQILSFCPSDGHELLWLSPLETFEYGKAIRGGIPLCLPWFGVNRREPALAKHGFARNQSWSLDNVTETAGGDLALRFLFQSSAEDLQVFPWAFSARLDVLLSDTLALNLSVLNSSDKAMPLSFAMHSYFAVSGLSALALDGVDGAEYLDNCQNLTQCRQEETLRFSGEIDRVYEGLSGTQTLRDGARAISVKGTACDTVVVWNPGAVLADTIADVGAHFAEYVCVERGMAFADEFLLAPGQRHEASMTLAATST</sequence>
<keyword evidence="6" id="KW-1185">Reference proteome</keyword>
<name>A0ABP7X2X0_9GAMM</name>
<dbReference type="Gene3D" id="2.70.98.10">
    <property type="match status" value="1"/>
</dbReference>
<gene>
    <name evidence="5" type="ORF">GCM10022414_31700</name>
</gene>
<protein>
    <recommendedName>
        <fullName evidence="4">Putative glucose-6-phosphate 1-epimerase</fullName>
        <ecNumber evidence="4">5.1.3.15</ecNumber>
    </recommendedName>
</protein>
<dbReference type="InterPro" id="IPR014718">
    <property type="entry name" value="GH-type_carb-bd"/>
</dbReference>
<dbReference type="PANTHER" id="PTHR11122">
    <property type="entry name" value="APOSPORY-ASSOCIATED PROTEIN C-RELATED"/>
    <property type="match status" value="1"/>
</dbReference>
<dbReference type="Pfam" id="PF01263">
    <property type="entry name" value="Aldose_epim"/>
    <property type="match status" value="1"/>
</dbReference>
<comment type="similarity">
    <text evidence="2 4">Belongs to the glucose-6-phosphate 1-epimerase family.</text>
</comment>
<dbReference type="EMBL" id="BAABDM010000008">
    <property type="protein sequence ID" value="GAA4103406.1"/>
    <property type="molecule type" value="Genomic_DNA"/>
</dbReference>
<evidence type="ECO:0000313" key="6">
    <source>
        <dbReference type="Proteomes" id="UP001500392"/>
    </source>
</evidence>
<dbReference type="Proteomes" id="UP001500392">
    <property type="component" value="Unassembled WGS sequence"/>
</dbReference>
<dbReference type="RefSeq" id="WP_344937922.1">
    <property type="nucleotide sequence ID" value="NZ_BAABDM010000008.1"/>
</dbReference>
<dbReference type="InterPro" id="IPR008183">
    <property type="entry name" value="Aldose_1/G6P_1-epimerase"/>
</dbReference>
<comment type="caution">
    <text evidence="5">The sequence shown here is derived from an EMBL/GenBank/DDBJ whole genome shotgun (WGS) entry which is preliminary data.</text>
</comment>
<dbReference type="InterPro" id="IPR011013">
    <property type="entry name" value="Gal_mutarotase_sf_dom"/>
</dbReference>
<reference evidence="6" key="1">
    <citation type="journal article" date="2019" name="Int. J. Syst. Evol. Microbiol.">
        <title>The Global Catalogue of Microorganisms (GCM) 10K type strain sequencing project: providing services to taxonomists for standard genome sequencing and annotation.</title>
        <authorList>
            <consortium name="The Broad Institute Genomics Platform"/>
            <consortium name="The Broad Institute Genome Sequencing Center for Infectious Disease"/>
            <person name="Wu L."/>
            <person name="Ma J."/>
        </authorList>
    </citation>
    <scope>NUCLEOTIDE SEQUENCE [LARGE SCALE GENOMIC DNA]</scope>
    <source>
        <strain evidence="6">JCM 17304</strain>
    </source>
</reference>
<evidence type="ECO:0000313" key="5">
    <source>
        <dbReference type="EMBL" id="GAA4103406.1"/>
    </source>
</evidence>
<evidence type="ECO:0000256" key="1">
    <source>
        <dbReference type="ARBA" id="ARBA00001096"/>
    </source>
</evidence>
<comment type="catalytic activity">
    <reaction evidence="1">
        <text>alpha-D-glucose 6-phosphate = beta-D-glucose 6-phosphate</text>
        <dbReference type="Rhea" id="RHEA:16249"/>
        <dbReference type="ChEBI" id="CHEBI:58225"/>
        <dbReference type="ChEBI" id="CHEBI:58247"/>
        <dbReference type="EC" id="5.1.3.15"/>
    </reaction>
</comment>
<evidence type="ECO:0000256" key="4">
    <source>
        <dbReference type="PIRNR" id="PIRNR016020"/>
    </source>
</evidence>
<dbReference type="InterPro" id="IPR025532">
    <property type="entry name" value="G6P_1-epimerase"/>
</dbReference>
<keyword evidence="3 4" id="KW-0413">Isomerase</keyword>
<dbReference type="EC" id="5.1.3.15" evidence="4"/>
<dbReference type="PIRSF" id="PIRSF016020">
    <property type="entry name" value="PHexose_mutarotase"/>
    <property type="match status" value="1"/>
</dbReference>
<accession>A0ABP7X2X0</accession>
<dbReference type="PANTHER" id="PTHR11122:SF13">
    <property type="entry name" value="GLUCOSE-6-PHOSPHATE 1-EPIMERASE"/>
    <property type="match status" value="1"/>
</dbReference>
<dbReference type="SUPFAM" id="SSF74650">
    <property type="entry name" value="Galactose mutarotase-like"/>
    <property type="match status" value="1"/>
</dbReference>
<proteinExistence type="inferred from homology"/>
<evidence type="ECO:0000256" key="3">
    <source>
        <dbReference type="ARBA" id="ARBA00023235"/>
    </source>
</evidence>
<evidence type="ECO:0000256" key="2">
    <source>
        <dbReference type="ARBA" id="ARBA00005866"/>
    </source>
</evidence>
<dbReference type="CDD" id="cd09020">
    <property type="entry name" value="D-hex-6-P-epi_like"/>
    <property type="match status" value="1"/>
</dbReference>